<sequence length="84" mass="9577">MNLSKSLTTWVRLTKYKCFVILDKSDIQLRTYECPQDQRRMPKPDNLQSGLADVSDDCVFTVSPTSEICISGFNEPVTKLVYVV</sequence>
<reference evidence="1" key="1">
    <citation type="submission" date="2020-06" db="EMBL/GenBank/DDBJ databases">
        <title>Draft genome of Bugula neritina, a colonial animal packing powerful symbionts and potential medicines.</title>
        <authorList>
            <person name="Rayko M."/>
        </authorList>
    </citation>
    <scope>NUCLEOTIDE SEQUENCE [LARGE SCALE GENOMIC DNA]</scope>
    <source>
        <strain evidence="1">Kwan_BN1</strain>
    </source>
</reference>
<name>A0A7J7KHG3_BUGNE</name>
<dbReference type="EMBL" id="VXIV02000588">
    <property type="protein sequence ID" value="KAF6037324.1"/>
    <property type="molecule type" value="Genomic_DNA"/>
</dbReference>
<proteinExistence type="predicted"/>
<protein>
    <submittedName>
        <fullName evidence="1">LARS</fullName>
    </submittedName>
</protein>
<dbReference type="Proteomes" id="UP000593567">
    <property type="component" value="Unassembled WGS sequence"/>
</dbReference>
<evidence type="ECO:0000313" key="2">
    <source>
        <dbReference type="Proteomes" id="UP000593567"/>
    </source>
</evidence>
<keyword evidence="2" id="KW-1185">Reference proteome</keyword>
<gene>
    <name evidence="1" type="ORF">EB796_004357</name>
</gene>
<accession>A0A7J7KHG3</accession>
<organism evidence="1 2">
    <name type="scientific">Bugula neritina</name>
    <name type="common">Brown bryozoan</name>
    <name type="synonym">Sertularia neritina</name>
    <dbReference type="NCBI Taxonomy" id="10212"/>
    <lineage>
        <taxon>Eukaryota</taxon>
        <taxon>Metazoa</taxon>
        <taxon>Spiralia</taxon>
        <taxon>Lophotrochozoa</taxon>
        <taxon>Bryozoa</taxon>
        <taxon>Gymnolaemata</taxon>
        <taxon>Cheilostomatida</taxon>
        <taxon>Flustrina</taxon>
        <taxon>Buguloidea</taxon>
        <taxon>Bugulidae</taxon>
        <taxon>Bugula</taxon>
    </lineage>
</organism>
<dbReference type="AlphaFoldDB" id="A0A7J7KHG3"/>
<evidence type="ECO:0000313" key="1">
    <source>
        <dbReference type="EMBL" id="KAF6037324.1"/>
    </source>
</evidence>
<comment type="caution">
    <text evidence="1">The sequence shown here is derived from an EMBL/GenBank/DDBJ whole genome shotgun (WGS) entry which is preliminary data.</text>
</comment>